<reference evidence="1 2" key="1">
    <citation type="journal article" date="2023" name="Mol. Ecol. Resour.">
        <title>Chromosome-level genome assembly of a triploid poplar Populus alba 'Berolinensis'.</title>
        <authorList>
            <person name="Chen S."/>
            <person name="Yu Y."/>
            <person name="Wang X."/>
            <person name="Wang S."/>
            <person name="Zhang T."/>
            <person name="Zhou Y."/>
            <person name="He R."/>
            <person name="Meng N."/>
            <person name="Wang Y."/>
            <person name="Liu W."/>
            <person name="Liu Z."/>
            <person name="Liu J."/>
            <person name="Guo Q."/>
            <person name="Huang H."/>
            <person name="Sederoff R.R."/>
            <person name="Wang G."/>
            <person name="Qu G."/>
            <person name="Chen S."/>
        </authorList>
    </citation>
    <scope>NUCLEOTIDE SEQUENCE [LARGE SCALE GENOMIC DNA]</scope>
    <source>
        <strain evidence="1">SC-2020</strain>
    </source>
</reference>
<keyword evidence="2" id="KW-1185">Reference proteome</keyword>
<sequence>MIYVEEVNPSAGKVFKDLVHQALFPLNRKKKDTDVQNVEIDYFQPRKQWISLWKSSQQDHASTINFHSFISTPTNSPATADLNLSSQFLDNQPKNSFQRR</sequence>
<evidence type="ECO:0000313" key="2">
    <source>
        <dbReference type="Proteomes" id="UP001164929"/>
    </source>
</evidence>
<dbReference type="Proteomes" id="UP001164929">
    <property type="component" value="Chromosome 1"/>
</dbReference>
<organism evidence="1 2">
    <name type="scientific">Populus alba x Populus x berolinensis</name>
    <dbReference type="NCBI Taxonomy" id="444605"/>
    <lineage>
        <taxon>Eukaryota</taxon>
        <taxon>Viridiplantae</taxon>
        <taxon>Streptophyta</taxon>
        <taxon>Embryophyta</taxon>
        <taxon>Tracheophyta</taxon>
        <taxon>Spermatophyta</taxon>
        <taxon>Magnoliopsida</taxon>
        <taxon>eudicotyledons</taxon>
        <taxon>Gunneridae</taxon>
        <taxon>Pentapetalae</taxon>
        <taxon>rosids</taxon>
        <taxon>fabids</taxon>
        <taxon>Malpighiales</taxon>
        <taxon>Salicaceae</taxon>
        <taxon>Saliceae</taxon>
        <taxon>Populus</taxon>
    </lineage>
</organism>
<evidence type="ECO:0000313" key="1">
    <source>
        <dbReference type="EMBL" id="KAJ7011490.1"/>
    </source>
</evidence>
<dbReference type="EMBL" id="JAQIZT010000001">
    <property type="protein sequence ID" value="KAJ7011490.1"/>
    <property type="molecule type" value="Genomic_DNA"/>
</dbReference>
<accession>A0AAD6RM27</accession>
<name>A0AAD6RM27_9ROSI</name>
<dbReference type="AlphaFoldDB" id="A0AAD6RM27"/>
<gene>
    <name evidence="1" type="ORF">NC653_001811</name>
</gene>
<comment type="caution">
    <text evidence="1">The sequence shown here is derived from an EMBL/GenBank/DDBJ whole genome shotgun (WGS) entry which is preliminary data.</text>
</comment>
<proteinExistence type="predicted"/>
<protein>
    <submittedName>
        <fullName evidence="1">Uncharacterized protein</fullName>
    </submittedName>
</protein>